<dbReference type="EMBL" id="MTBP01000006">
    <property type="protein sequence ID" value="POM22333.1"/>
    <property type="molecule type" value="Genomic_DNA"/>
</dbReference>
<dbReference type="RefSeq" id="WP_103566803.1">
    <property type="nucleotide sequence ID" value="NZ_MTBP01000006.1"/>
</dbReference>
<feature type="domain" description="N-acetyltransferase" evidence="1">
    <location>
        <begin position="9"/>
        <end position="133"/>
    </location>
</feature>
<dbReference type="AlphaFoldDB" id="A0A2P4UBB1"/>
<dbReference type="GO" id="GO:0016747">
    <property type="term" value="F:acyltransferase activity, transferring groups other than amino-acyl groups"/>
    <property type="evidence" value="ECO:0007669"/>
    <property type="project" value="InterPro"/>
</dbReference>
<sequence length="196" mass="20412">MRDVLRTARLTLAPVSMSDRRRLLAHWTGPLVREHLPGARGVTGPAVTEIIAASERGFALRGYGLWTLRPVGGGPLLGVAGLRAHGDRAAEIVWSLEPDRWGRGLAEEAAGALLGHAFTATGLRRVTAEVDGAVTAEVAGRLGMRRVRHDPGGAVHFAADRADAGQADSIASISRAGVAPAIISPLSNTSVGVEIT</sequence>
<dbReference type="InterPro" id="IPR051531">
    <property type="entry name" value="N-acetyltransferase"/>
</dbReference>
<evidence type="ECO:0000259" key="1">
    <source>
        <dbReference type="Pfam" id="PF13302"/>
    </source>
</evidence>
<keyword evidence="3" id="KW-1185">Reference proteome</keyword>
<protein>
    <recommendedName>
        <fullName evidence="1">N-acetyltransferase domain-containing protein</fullName>
    </recommendedName>
</protein>
<reference evidence="2 3" key="1">
    <citation type="journal article" date="2017" name="Chemistry">
        <title>Isolation, Biosynthesis and Chemical Modifications of Rubterolones A-F: Rare Tropolone Alkaloids from Actinomadura sp. 5-2.</title>
        <authorList>
            <person name="Guo H."/>
            <person name="Benndorf R."/>
            <person name="Leichnitz D."/>
            <person name="Klassen J.L."/>
            <person name="Vollmers J."/>
            <person name="Gorls H."/>
            <person name="Steinacker M."/>
            <person name="Weigel C."/>
            <person name="Dahse H.M."/>
            <person name="Kaster A.K."/>
            <person name="de Beer Z.W."/>
            <person name="Poulsen M."/>
            <person name="Beemelmanns C."/>
        </authorList>
    </citation>
    <scope>NUCLEOTIDE SEQUENCE [LARGE SCALE GENOMIC DNA]</scope>
    <source>
        <strain evidence="2 3">5-2</strain>
    </source>
</reference>
<proteinExistence type="predicted"/>
<name>A0A2P4UBB1_9ACTN</name>
<dbReference type="Proteomes" id="UP000242367">
    <property type="component" value="Unassembled WGS sequence"/>
</dbReference>
<dbReference type="SUPFAM" id="SSF55729">
    <property type="entry name" value="Acyl-CoA N-acyltransferases (Nat)"/>
    <property type="match status" value="1"/>
</dbReference>
<dbReference type="PANTHER" id="PTHR43792:SF1">
    <property type="entry name" value="N-ACETYLTRANSFERASE DOMAIN-CONTAINING PROTEIN"/>
    <property type="match status" value="1"/>
</dbReference>
<comment type="caution">
    <text evidence="2">The sequence shown here is derived from an EMBL/GenBank/DDBJ whole genome shotgun (WGS) entry which is preliminary data.</text>
</comment>
<dbReference type="InterPro" id="IPR016181">
    <property type="entry name" value="Acyl_CoA_acyltransferase"/>
</dbReference>
<evidence type="ECO:0000313" key="3">
    <source>
        <dbReference type="Proteomes" id="UP000242367"/>
    </source>
</evidence>
<accession>A0A2P4UBB1</accession>
<dbReference type="Gene3D" id="3.40.630.30">
    <property type="match status" value="1"/>
</dbReference>
<dbReference type="Pfam" id="PF13302">
    <property type="entry name" value="Acetyltransf_3"/>
    <property type="match status" value="1"/>
</dbReference>
<dbReference type="InterPro" id="IPR000182">
    <property type="entry name" value="GNAT_dom"/>
</dbReference>
<evidence type="ECO:0000313" key="2">
    <source>
        <dbReference type="EMBL" id="POM22333.1"/>
    </source>
</evidence>
<gene>
    <name evidence="2" type="ORF">BTM25_57450</name>
</gene>
<organism evidence="2 3">
    <name type="scientific">Actinomadura rubteroloni</name>
    <dbReference type="NCBI Taxonomy" id="1926885"/>
    <lineage>
        <taxon>Bacteria</taxon>
        <taxon>Bacillati</taxon>
        <taxon>Actinomycetota</taxon>
        <taxon>Actinomycetes</taxon>
        <taxon>Streptosporangiales</taxon>
        <taxon>Thermomonosporaceae</taxon>
        <taxon>Actinomadura</taxon>
    </lineage>
</organism>
<dbReference type="PANTHER" id="PTHR43792">
    <property type="entry name" value="GNAT FAMILY, PUTATIVE (AFU_ORTHOLOGUE AFUA_3G00765)-RELATED-RELATED"/>
    <property type="match status" value="1"/>
</dbReference>